<proteinExistence type="predicted"/>
<sequence>MGEESAESQVPQDYLPFLLSNLEFVTKARILYKVGTRDGLPDHLFQHPDEKIGCQLQRGGQPDLTRLLWYFLYHQKEHSDNFMKWCSNMIMADVIGRYVVQTEVHERDMLRSKRKELQLCNSPEKSATIESVIRRTKRTLENTNDIYRRLYRTLWELQEHMPSGPLCRAFLAWRANPDWYLCDWLRRECAGRGGWCGRSCGCCEKPRDTGRLLNRGHCTLACSCYIQTKGKTEADDPVGDNWGTMFEDKTEIVPAVGEEFNNLQTIFEEKHDMYARRLCRAYIWGIDVLNEIEDEEEFS</sequence>
<reference evidence="1 2" key="1">
    <citation type="submission" date="2015-11" db="EMBL/GenBank/DDBJ databases">
        <title>Aspergillus lentulus strain IFM 54703T.</title>
        <authorList>
            <person name="Kusuya Y."/>
            <person name="Sakai K."/>
            <person name="Kamei K."/>
            <person name="Takahashi H."/>
            <person name="Yaguchi T."/>
        </authorList>
    </citation>
    <scope>NUCLEOTIDE SEQUENCE [LARGE SCALE GENOMIC DNA]</scope>
    <source>
        <strain evidence="1 2">IFM 54703</strain>
    </source>
</reference>
<dbReference type="EMBL" id="BCLY01000017">
    <property type="protein sequence ID" value="GAQ12122.1"/>
    <property type="molecule type" value="Genomic_DNA"/>
</dbReference>
<dbReference type="AlphaFoldDB" id="A0AAN4TF80"/>
<name>A0AAN4TF80_ASPLE</name>
<dbReference type="Proteomes" id="UP000051487">
    <property type="component" value="Unassembled WGS sequence"/>
</dbReference>
<accession>A0AAN4TF80</accession>
<evidence type="ECO:0000313" key="2">
    <source>
        <dbReference type="Proteomes" id="UP000051487"/>
    </source>
</evidence>
<protein>
    <submittedName>
        <fullName evidence="1">Uncharacterized protein</fullName>
    </submittedName>
</protein>
<gene>
    <name evidence="1" type="ORF">ALT_9443</name>
</gene>
<evidence type="ECO:0000313" key="1">
    <source>
        <dbReference type="EMBL" id="GAQ12122.1"/>
    </source>
</evidence>
<organism evidence="1 2">
    <name type="scientific">Aspergillus lentulus</name>
    <dbReference type="NCBI Taxonomy" id="293939"/>
    <lineage>
        <taxon>Eukaryota</taxon>
        <taxon>Fungi</taxon>
        <taxon>Dikarya</taxon>
        <taxon>Ascomycota</taxon>
        <taxon>Pezizomycotina</taxon>
        <taxon>Eurotiomycetes</taxon>
        <taxon>Eurotiomycetidae</taxon>
        <taxon>Eurotiales</taxon>
        <taxon>Aspergillaceae</taxon>
        <taxon>Aspergillus</taxon>
        <taxon>Aspergillus subgen. Fumigati</taxon>
    </lineage>
</organism>
<comment type="caution">
    <text evidence="1">The sequence shown here is derived from an EMBL/GenBank/DDBJ whole genome shotgun (WGS) entry which is preliminary data.</text>
</comment>